<dbReference type="AlphaFoldDB" id="A0A0P0RQR9"/>
<dbReference type="GeneID" id="69974748"/>
<dbReference type="InterPro" id="IPR022060">
    <property type="entry name" value="DUF3616"/>
</dbReference>
<dbReference type="EMBL" id="CP012748">
    <property type="protein sequence ID" value="ALL71376.1"/>
    <property type="molecule type" value="Genomic_DNA"/>
</dbReference>
<dbReference type="KEGG" id="bcai:K788_0001823"/>
<evidence type="ECO:0000313" key="2">
    <source>
        <dbReference type="EMBL" id="ALL71376.1"/>
    </source>
</evidence>
<accession>A0A0P0RQR9</accession>
<reference evidence="2 3" key="1">
    <citation type="journal article" date="2014" name="Genome Announc.">
        <title>Draft Genome Sequence of the Haloacid-Degrading Burkholderia caribensis Strain MBA4.</title>
        <authorList>
            <person name="Pan Y."/>
            <person name="Kong K.F."/>
            <person name="Tsang J.S."/>
        </authorList>
    </citation>
    <scope>NUCLEOTIDE SEQUENCE [LARGE SCALE GENOMIC DNA]</scope>
    <source>
        <strain evidence="2 3">MBA4</strain>
        <plasmid evidence="3">Plasmid</plasmid>
    </source>
</reference>
<dbReference type="Pfam" id="PF12275">
    <property type="entry name" value="DUF3616"/>
    <property type="match status" value="1"/>
</dbReference>
<dbReference type="Proteomes" id="UP000019146">
    <property type="component" value="Plasmid unnamed"/>
</dbReference>
<dbReference type="RefSeq" id="WP_051453828.1">
    <property type="nucleotide sequence ID" value="NZ_CP012748.1"/>
</dbReference>
<name>A0A0P0RQR9_9BURK</name>
<feature type="domain" description="DUF3616" evidence="1">
    <location>
        <begin position="30"/>
        <end position="349"/>
    </location>
</feature>
<gene>
    <name evidence="2" type="ORF">K788_0001823</name>
</gene>
<protein>
    <recommendedName>
        <fullName evidence="1">DUF3616 domain-containing protein</fullName>
    </recommendedName>
</protein>
<evidence type="ECO:0000313" key="3">
    <source>
        <dbReference type="Proteomes" id="UP000019146"/>
    </source>
</evidence>
<keyword evidence="2" id="KW-0614">Plasmid</keyword>
<geneLocation type="plasmid" evidence="3"/>
<proteinExistence type="predicted"/>
<sequence>MAHHFTGAQSTGHVRLHFRDEETSKVPTSLSAIEQVDGSLWLGADESASVERLSTQDDINFGSRESFRLADYFALPGGPDQEVDFEGLAWDGEAGRLWLARSHSLRRRQPKDGESGKDALKAMGIVNRQANRYLLGSIKLNGAQGEGAQRTLQPAADAAAAMLFTAESSQLTDLLADNPLISPFLAIPSKDNGFDIEGLAVKGRSVFLGLRGPELRGWATVLQLRLEQSGKLLKLELIPGGDQTYLHHVVDLGGLVIRDLSVIDDDLLILAGPTMELDGPVRVFRWRNAFRNNHERRIDNSALDLLFDIPWGEHVDHAEGTSLFRSVYGDPQLLVVYDSPSRKRLHEGKYFEVDLFPLRL</sequence>
<evidence type="ECO:0000259" key="1">
    <source>
        <dbReference type="Pfam" id="PF12275"/>
    </source>
</evidence>
<organism evidence="2 3">
    <name type="scientific">Paraburkholderia caribensis MBA4</name>
    <dbReference type="NCBI Taxonomy" id="1323664"/>
    <lineage>
        <taxon>Bacteria</taxon>
        <taxon>Pseudomonadati</taxon>
        <taxon>Pseudomonadota</taxon>
        <taxon>Betaproteobacteria</taxon>
        <taxon>Burkholderiales</taxon>
        <taxon>Burkholderiaceae</taxon>
        <taxon>Paraburkholderia</taxon>
    </lineage>
</organism>